<dbReference type="InterPro" id="IPR058231">
    <property type="entry name" value="MG284-like_C"/>
</dbReference>
<keyword evidence="2" id="KW-1185">Reference proteome</keyword>
<evidence type="ECO:0000313" key="2">
    <source>
        <dbReference type="Proteomes" id="UP000289440"/>
    </source>
</evidence>
<accession>A0A449A6F2</accession>
<protein>
    <submittedName>
        <fullName evidence="1">Uncharacterized protein</fullName>
    </submittedName>
</protein>
<dbReference type="KEGG" id="mnu:NCTC10166_00794"/>
<dbReference type="NCBIfam" id="NF045770">
    <property type="entry name" value="MPN403_MG284_C"/>
    <property type="match status" value="1"/>
</dbReference>
<organism evidence="1 2">
    <name type="scientific">Mesomycoplasma neurolyticum</name>
    <dbReference type="NCBI Taxonomy" id="2120"/>
    <lineage>
        <taxon>Bacteria</taxon>
        <taxon>Bacillati</taxon>
        <taxon>Mycoplasmatota</taxon>
        <taxon>Mycoplasmoidales</taxon>
        <taxon>Metamycoplasmataceae</taxon>
        <taxon>Mesomycoplasma</taxon>
    </lineage>
</organism>
<name>A0A449A6F2_9BACT</name>
<dbReference type="OrthoDB" id="398478at2"/>
<dbReference type="RefSeq" id="WP_129720173.1">
    <property type="nucleotide sequence ID" value="NZ_LR214951.1"/>
</dbReference>
<proteinExistence type="predicted"/>
<reference evidence="1 2" key="1">
    <citation type="submission" date="2019-01" db="EMBL/GenBank/DDBJ databases">
        <authorList>
            <consortium name="Pathogen Informatics"/>
        </authorList>
    </citation>
    <scope>NUCLEOTIDE SEQUENCE [LARGE SCALE GENOMIC DNA]</scope>
    <source>
        <strain evidence="1 2">NCTC10166</strain>
    </source>
</reference>
<dbReference type="AlphaFoldDB" id="A0A449A6F2"/>
<gene>
    <name evidence="1" type="ORF">NCTC10166_00794</name>
</gene>
<dbReference type="EMBL" id="LR214951">
    <property type="protein sequence ID" value="VEU59808.1"/>
    <property type="molecule type" value="Genomic_DNA"/>
</dbReference>
<evidence type="ECO:0000313" key="1">
    <source>
        <dbReference type="EMBL" id="VEU59808.1"/>
    </source>
</evidence>
<sequence length="111" mass="13482">MKDLSSISYIEKRNFVAGLYNMHKKIKFSQNLELNLGEKIGKNIPESLIQDMKQESTFEKIMKLLEPEYVFLIQKEFVENDRKWFKDRWSKTTYYKSMNKALDRFLFYLYG</sequence>
<dbReference type="Proteomes" id="UP000289440">
    <property type="component" value="Chromosome"/>
</dbReference>